<evidence type="ECO:0000313" key="2">
    <source>
        <dbReference type="Proteomes" id="UP000317176"/>
    </source>
</evidence>
<dbReference type="Pfam" id="PF04365">
    <property type="entry name" value="BrnT_toxin"/>
    <property type="match status" value="1"/>
</dbReference>
<comment type="caution">
    <text evidence="1">The sequence shown here is derived from an EMBL/GenBank/DDBJ whole genome shotgun (WGS) entry which is preliminary data.</text>
</comment>
<evidence type="ECO:0000313" key="1">
    <source>
        <dbReference type="EMBL" id="TWH99876.1"/>
    </source>
</evidence>
<accession>A0A562KWZ5</accession>
<gene>
    <name evidence="1" type="ORF">IQ17_05177</name>
</gene>
<dbReference type="InterPro" id="IPR007460">
    <property type="entry name" value="BrnT_toxin"/>
</dbReference>
<protein>
    <submittedName>
        <fullName evidence="1">Uncharacterized protein</fullName>
    </submittedName>
</protein>
<reference evidence="1 2" key="1">
    <citation type="journal article" date="2015" name="Stand. Genomic Sci.">
        <title>Genomic Encyclopedia of Bacterial and Archaeal Type Strains, Phase III: the genomes of soil and plant-associated and newly described type strains.</title>
        <authorList>
            <person name="Whitman W.B."/>
            <person name="Woyke T."/>
            <person name="Klenk H.P."/>
            <person name="Zhou Y."/>
            <person name="Lilburn T.G."/>
            <person name="Beck B.J."/>
            <person name="De Vos P."/>
            <person name="Vandamme P."/>
            <person name="Eisen J.A."/>
            <person name="Garrity G."/>
            <person name="Hugenholtz P."/>
            <person name="Kyrpides N.C."/>
        </authorList>
    </citation>
    <scope>NUCLEOTIDE SEQUENCE [LARGE SCALE GENOMIC DNA]</scope>
    <source>
        <strain evidence="1 2">CGMCC 1.10947</strain>
    </source>
</reference>
<sequence length="108" mass="12675">MPPLLRSLHRLTGQQSNRIYEKMADFDRTKDLANIAKHGISLARWSDMEIRAIVPVEPVDYGDPRYRAYGFIDGIAHCLVFTTRDERYRPISLRRAHAKEMKRYVPED</sequence>
<dbReference type="Gene3D" id="3.10.450.530">
    <property type="entry name" value="Ribonuclease toxin, BrnT, of type II toxin-antitoxin system"/>
    <property type="match status" value="1"/>
</dbReference>
<proteinExistence type="predicted"/>
<dbReference type="InterPro" id="IPR038573">
    <property type="entry name" value="BrnT_sf"/>
</dbReference>
<name>A0A562KWZ5_9BRAD</name>
<organism evidence="1 2">
    <name type="scientific">Bradyrhizobium daqingense</name>
    <dbReference type="NCBI Taxonomy" id="993502"/>
    <lineage>
        <taxon>Bacteria</taxon>
        <taxon>Pseudomonadati</taxon>
        <taxon>Pseudomonadota</taxon>
        <taxon>Alphaproteobacteria</taxon>
        <taxon>Hyphomicrobiales</taxon>
        <taxon>Nitrobacteraceae</taxon>
        <taxon>Bradyrhizobium</taxon>
    </lineage>
</organism>
<dbReference type="EMBL" id="VLKL01000016">
    <property type="protein sequence ID" value="TWH99876.1"/>
    <property type="molecule type" value="Genomic_DNA"/>
</dbReference>
<dbReference type="Proteomes" id="UP000317176">
    <property type="component" value="Unassembled WGS sequence"/>
</dbReference>
<keyword evidence="2" id="KW-1185">Reference proteome</keyword>
<dbReference type="AlphaFoldDB" id="A0A562KWZ5"/>